<comment type="caution">
    <text evidence="2">The sequence shown here is derived from an EMBL/GenBank/DDBJ whole genome shotgun (WGS) entry which is preliminary data.</text>
</comment>
<feature type="coiled-coil region" evidence="1">
    <location>
        <begin position="22"/>
        <end position="49"/>
    </location>
</feature>
<feature type="non-terminal residue" evidence="2">
    <location>
        <position position="1"/>
    </location>
</feature>
<name>A0ABV0S5P3_9TELE</name>
<evidence type="ECO:0000313" key="3">
    <source>
        <dbReference type="Proteomes" id="UP001434883"/>
    </source>
</evidence>
<dbReference type="Proteomes" id="UP001434883">
    <property type="component" value="Unassembled WGS sequence"/>
</dbReference>
<proteinExistence type="predicted"/>
<gene>
    <name evidence="2" type="ORF">XENOCAPTIV_007544</name>
</gene>
<evidence type="ECO:0000256" key="1">
    <source>
        <dbReference type="SAM" id="Coils"/>
    </source>
</evidence>
<organism evidence="2 3">
    <name type="scientific">Xenoophorus captivus</name>
    <dbReference type="NCBI Taxonomy" id="1517983"/>
    <lineage>
        <taxon>Eukaryota</taxon>
        <taxon>Metazoa</taxon>
        <taxon>Chordata</taxon>
        <taxon>Craniata</taxon>
        <taxon>Vertebrata</taxon>
        <taxon>Euteleostomi</taxon>
        <taxon>Actinopterygii</taxon>
        <taxon>Neopterygii</taxon>
        <taxon>Teleostei</taxon>
        <taxon>Neoteleostei</taxon>
        <taxon>Acanthomorphata</taxon>
        <taxon>Ovalentaria</taxon>
        <taxon>Atherinomorphae</taxon>
        <taxon>Cyprinodontiformes</taxon>
        <taxon>Goodeidae</taxon>
        <taxon>Xenoophorus</taxon>
    </lineage>
</organism>
<dbReference type="EMBL" id="JAHRIN010069080">
    <property type="protein sequence ID" value="MEQ2215899.1"/>
    <property type="molecule type" value="Genomic_DNA"/>
</dbReference>
<reference evidence="2 3" key="1">
    <citation type="submission" date="2021-06" db="EMBL/GenBank/DDBJ databases">
        <authorList>
            <person name="Palmer J.M."/>
        </authorList>
    </citation>
    <scope>NUCLEOTIDE SEQUENCE [LARGE SCALE GENOMIC DNA]</scope>
    <source>
        <strain evidence="2 3">XC_2019</strain>
        <tissue evidence="2">Muscle</tissue>
    </source>
</reference>
<sequence>ADADVIISVCPAELSESGSNKEQSEVNLMDHLQDLLQELEEDEPSSRAEYSIALSPTAFWQWIPGQAHIPVLQEERKTFKVNVKFIHQCITFWSTQDLLSICSSL</sequence>
<accession>A0ABV0S5P3</accession>
<keyword evidence="3" id="KW-1185">Reference proteome</keyword>
<evidence type="ECO:0000313" key="2">
    <source>
        <dbReference type="EMBL" id="MEQ2215899.1"/>
    </source>
</evidence>
<protein>
    <submittedName>
        <fullName evidence="2">Uncharacterized protein</fullName>
    </submittedName>
</protein>
<keyword evidence="1" id="KW-0175">Coiled coil</keyword>